<evidence type="ECO:0000313" key="6">
    <source>
        <dbReference type="EMBL" id="CAI9715587.1"/>
    </source>
</evidence>
<dbReference type="GO" id="GO:0005737">
    <property type="term" value="C:cytoplasm"/>
    <property type="evidence" value="ECO:0007669"/>
    <property type="project" value="TreeGrafter"/>
</dbReference>
<dbReference type="Pfam" id="PF16482">
    <property type="entry name" value="Staufen_C"/>
    <property type="match status" value="1"/>
</dbReference>
<keyword evidence="7" id="KW-1185">Reference proteome</keyword>
<dbReference type="GO" id="GO:0030422">
    <property type="term" value="P:siRNA processing"/>
    <property type="evidence" value="ECO:0007669"/>
    <property type="project" value="TreeGrafter"/>
</dbReference>
<dbReference type="GO" id="GO:0070920">
    <property type="term" value="P:regulation of regulatory ncRNA processing"/>
    <property type="evidence" value="ECO:0007669"/>
    <property type="project" value="TreeGrafter"/>
</dbReference>
<evidence type="ECO:0000256" key="4">
    <source>
        <dbReference type="SAM" id="MobiDB-lite"/>
    </source>
</evidence>
<evidence type="ECO:0000256" key="3">
    <source>
        <dbReference type="PROSITE-ProRule" id="PRU00266"/>
    </source>
</evidence>
<dbReference type="InterPro" id="IPR051247">
    <property type="entry name" value="RLC_Component"/>
</dbReference>
<dbReference type="CDD" id="cd19864">
    <property type="entry name" value="DSRM_PRKRA-like_rpt3"/>
    <property type="match status" value="1"/>
</dbReference>
<dbReference type="PROSITE" id="PS50137">
    <property type="entry name" value="DS_RBD"/>
    <property type="match status" value="3"/>
</dbReference>
<dbReference type="GO" id="GO:0070578">
    <property type="term" value="C:RISC-loading complex"/>
    <property type="evidence" value="ECO:0007669"/>
    <property type="project" value="TreeGrafter"/>
</dbReference>
<keyword evidence="1" id="KW-0677">Repeat</keyword>
<feature type="region of interest" description="Disordered" evidence="4">
    <location>
        <begin position="110"/>
        <end position="130"/>
    </location>
</feature>
<dbReference type="GO" id="GO:0035197">
    <property type="term" value="F:siRNA binding"/>
    <property type="evidence" value="ECO:0007669"/>
    <property type="project" value="TreeGrafter"/>
</dbReference>
<sequence>MALVDYLSSVLMTHMNVDCNVTVQMTPTGQPESMTIPAGKTPISHLQELCTKRGLTPQYDLISNEGATHEPTYMMQVTVGEIVATGKGSSKKKAKHAAALAAYNQILGIKSEQQPDGRQSPVSEEGIPGNPIGELQEFAQKNLIRPPIYDLDSPQGPPHAREFYCTVKLGKFQERGTGRSKKSAKRAAAHSMLLRIQSLQAEGTNTPVIEDSEEDEIPLSSEPRLSFYSHLKERVSHSYSKPKQIDKEIQQFYDKVVNSSAKKNNSCMDVKMNYCQMLQEIAEVQRFMLTYHDLSERTTEGFFQCFVQMTVVPVAVCHGTGPTVEEGHGKAAHNALQYLKAVNKT</sequence>
<dbReference type="EMBL" id="OX597814">
    <property type="protein sequence ID" value="CAI9715587.1"/>
    <property type="molecule type" value="Genomic_DNA"/>
</dbReference>
<evidence type="ECO:0000313" key="7">
    <source>
        <dbReference type="Proteomes" id="UP001162480"/>
    </source>
</evidence>
<feature type="domain" description="DRBM" evidence="5">
    <location>
        <begin position="130"/>
        <end position="198"/>
    </location>
</feature>
<accession>A0AA36AIF3</accession>
<dbReference type="Proteomes" id="UP001162480">
    <property type="component" value="Chromosome 1"/>
</dbReference>
<dbReference type="GO" id="GO:0016442">
    <property type="term" value="C:RISC complex"/>
    <property type="evidence" value="ECO:0007669"/>
    <property type="project" value="TreeGrafter"/>
</dbReference>
<dbReference type="SUPFAM" id="SSF54768">
    <property type="entry name" value="dsRNA-binding domain-like"/>
    <property type="match status" value="3"/>
</dbReference>
<evidence type="ECO:0000256" key="1">
    <source>
        <dbReference type="ARBA" id="ARBA00022737"/>
    </source>
</evidence>
<dbReference type="SMART" id="SM00358">
    <property type="entry name" value="DSRM"/>
    <property type="match status" value="3"/>
</dbReference>
<dbReference type="Pfam" id="PF00035">
    <property type="entry name" value="dsrm"/>
    <property type="match status" value="2"/>
</dbReference>
<reference evidence="6" key="1">
    <citation type="submission" date="2023-08" db="EMBL/GenBank/DDBJ databases">
        <authorList>
            <person name="Alioto T."/>
            <person name="Alioto T."/>
            <person name="Gomez Garrido J."/>
        </authorList>
    </citation>
    <scope>NUCLEOTIDE SEQUENCE</scope>
</reference>
<feature type="domain" description="DRBM" evidence="5">
    <location>
        <begin position="273"/>
        <end position="341"/>
    </location>
</feature>
<dbReference type="InterPro" id="IPR032478">
    <property type="entry name" value="Staufen_C"/>
</dbReference>
<gene>
    <name evidence="6" type="ORF">OCTVUL_1B019888</name>
</gene>
<dbReference type="GO" id="GO:0005634">
    <property type="term" value="C:nucleus"/>
    <property type="evidence" value="ECO:0007669"/>
    <property type="project" value="TreeGrafter"/>
</dbReference>
<protein>
    <recommendedName>
        <fullName evidence="5">DRBM domain-containing protein</fullName>
    </recommendedName>
</protein>
<dbReference type="FunFam" id="3.30.160.20:FF:000007">
    <property type="entry name" value="Double-stranded RNA-binding protein Staufen homolog 1"/>
    <property type="match status" value="2"/>
</dbReference>
<evidence type="ECO:0000256" key="2">
    <source>
        <dbReference type="ARBA" id="ARBA00022884"/>
    </source>
</evidence>
<dbReference type="PANTHER" id="PTHR46205:SF3">
    <property type="entry name" value="LOQUACIOUS, ISOFORM B"/>
    <property type="match status" value="1"/>
</dbReference>
<dbReference type="GO" id="GO:0003725">
    <property type="term" value="F:double-stranded RNA binding"/>
    <property type="evidence" value="ECO:0007669"/>
    <property type="project" value="TreeGrafter"/>
</dbReference>
<feature type="compositionally biased region" description="Polar residues" evidence="4">
    <location>
        <begin position="111"/>
        <end position="122"/>
    </location>
</feature>
<evidence type="ECO:0000259" key="5">
    <source>
        <dbReference type="PROSITE" id="PS50137"/>
    </source>
</evidence>
<dbReference type="InterPro" id="IPR014720">
    <property type="entry name" value="dsRBD_dom"/>
</dbReference>
<dbReference type="CDD" id="cd19862">
    <property type="entry name" value="DSRM_PRKRA-like_rpt1"/>
    <property type="match status" value="1"/>
</dbReference>
<dbReference type="PANTHER" id="PTHR46205">
    <property type="entry name" value="LOQUACIOUS, ISOFORM B"/>
    <property type="match status" value="1"/>
</dbReference>
<keyword evidence="2 3" id="KW-0694">RNA-binding</keyword>
<feature type="domain" description="DRBM" evidence="5">
    <location>
        <begin position="41"/>
        <end position="108"/>
    </location>
</feature>
<proteinExistence type="predicted"/>
<organism evidence="6 7">
    <name type="scientific">Octopus vulgaris</name>
    <name type="common">Common octopus</name>
    <dbReference type="NCBI Taxonomy" id="6645"/>
    <lineage>
        <taxon>Eukaryota</taxon>
        <taxon>Metazoa</taxon>
        <taxon>Spiralia</taxon>
        <taxon>Lophotrochozoa</taxon>
        <taxon>Mollusca</taxon>
        <taxon>Cephalopoda</taxon>
        <taxon>Coleoidea</taxon>
        <taxon>Octopodiformes</taxon>
        <taxon>Octopoda</taxon>
        <taxon>Incirrata</taxon>
        <taxon>Octopodidae</taxon>
        <taxon>Octopus</taxon>
    </lineage>
</organism>
<dbReference type="AlphaFoldDB" id="A0AA36AIF3"/>
<name>A0AA36AIF3_OCTVU</name>
<dbReference type="Gene3D" id="3.30.160.20">
    <property type="match status" value="3"/>
</dbReference>